<evidence type="ECO:0000256" key="3">
    <source>
        <dbReference type="ARBA" id="ARBA00023119"/>
    </source>
</evidence>
<feature type="domain" description="Fibrillar collagen NC1" evidence="4">
    <location>
        <begin position="21"/>
        <end position="249"/>
    </location>
</feature>
<evidence type="ECO:0000256" key="1">
    <source>
        <dbReference type="ARBA" id="ARBA00004613"/>
    </source>
</evidence>
<name>Q4SMJ2_TETNG</name>
<dbReference type="AlphaFoldDB" id="Q4SMJ2"/>
<dbReference type="EMBL" id="CAAE01014547">
    <property type="protein sequence ID" value="CAF98140.1"/>
    <property type="molecule type" value="Genomic_DNA"/>
</dbReference>
<dbReference type="Pfam" id="PF01410">
    <property type="entry name" value="COLFI"/>
    <property type="match status" value="1"/>
</dbReference>
<organism evidence="5">
    <name type="scientific">Tetraodon nigroviridis</name>
    <name type="common">Spotted green pufferfish</name>
    <name type="synonym">Chelonodon nigroviridis</name>
    <dbReference type="NCBI Taxonomy" id="99883"/>
    <lineage>
        <taxon>Eukaryota</taxon>
        <taxon>Metazoa</taxon>
        <taxon>Chordata</taxon>
        <taxon>Craniata</taxon>
        <taxon>Vertebrata</taxon>
        <taxon>Euteleostomi</taxon>
        <taxon>Actinopterygii</taxon>
        <taxon>Neopterygii</taxon>
        <taxon>Teleostei</taxon>
        <taxon>Neoteleostei</taxon>
        <taxon>Acanthomorphata</taxon>
        <taxon>Eupercaria</taxon>
        <taxon>Tetraodontiformes</taxon>
        <taxon>Tetradontoidea</taxon>
        <taxon>Tetraodontidae</taxon>
        <taxon>Tetraodon</taxon>
    </lineage>
</organism>
<dbReference type="PROSITE" id="PS51461">
    <property type="entry name" value="NC1_FIB"/>
    <property type="match status" value="1"/>
</dbReference>
<evidence type="ECO:0000313" key="5">
    <source>
        <dbReference type="EMBL" id="CAF98140.1"/>
    </source>
</evidence>
<dbReference type="GO" id="GO:0005581">
    <property type="term" value="C:collagen trimer"/>
    <property type="evidence" value="ECO:0007669"/>
    <property type="project" value="UniProtKB-KW"/>
</dbReference>
<dbReference type="GO" id="GO:0005576">
    <property type="term" value="C:extracellular region"/>
    <property type="evidence" value="ECO:0007669"/>
    <property type="project" value="UniProtKB-SubCell"/>
</dbReference>
<dbReference type="FunFam" id="2.60.120.1000:FF:000007">
    <property type="entry name" value="Collagen type V alpha 3 chain"/>
    <property type="match status" value="1"/>
</dbReference>
<reference evidence="5" key="1">
    <citation type="journal article" date="2004" name="Nature">
        <title>Genome duplication in the teleost fish Tetraodon nigroviridis reveals the early vertebrate proto-karyotype.</title>
        <authorList>
            <person name="Jaillon O."/>
            <person name="Aury J.-M."/>
            <person name="Brunet F."/>
            <person name="Petit J.-L."/>
            <person name="Stange-Thomann N."/>
            <person name="Mauceli E."/>
            <person name="Bouneau L."/>
            <person name="Fischer C."/>
            <person name="Ozouf-Costaz C."/>
            <person name="Bernot A."/>
            <person name="Nicaud S."/>
            <person name="Jaffe D."/>
            <person name="Fisher S."/>
            <person name="Lutfalla G."/>
            <person name="Dossat C."/>
            <person name="Segurens B."/>
            <person name="Dasilva C."/>
            <person name="Salanoubat M."/>
            <person name="Levy M."/>
            <person name="Boudet N."/>
            <person name="Castellano S."/>
            <person name="Anthouard V."/>
            <person name="Jubin C."/>
            <person name="Castelli V."/>
            <person name="Katinka M."/>
            <person name="Vacherie B."/>
            <person name="Biemont C."/>
            <person name="Skalli Z."/>
            <person name="Cattolico L."/>
            <person name="Poulain J."/>
            <person name="De Berardinis V."/>
            <person name="Cruaud C."/>
            <person name="Duprat S."/>
            <person name="Brottier P."/>
            <person name="Coutanceau J.-P."/>
            <person name="Gouzy J."/>
            <person name="Parra G."/>
            <person name="Lardier G."/>
            <person name="Chapple C."/>
            <person name="McKernan K.J."/>
            <person name="McEwan P."/>
            <person name="Bosak S."/>
            <person name="Kellis M."/>
            <person name="Volff J.-N."/>
            <person name="Guigo R."/>
            <person name="Zody M.C."/>
            <person name="Mesirov J."/>
            <person name="Lindblad-Toh K."/>
            <person name="Birren B."/>
            <person name="Nusbaum C."/>
            <person name="Kahn D."/>
            <person name="Robinson-Rechavi M."/>
            <person name="Laudet V."/>
            <person name="Schachter V."/>
            <person name="Quetier F."/>
            <person name="Saurin W."/>
            <person name="Scarpelli C."/>
            <person name="Wincker P."/>
            <person name="Lander E.S."/>
            <person name="Weissenbach J."/>
            <person name="Roest Crollius H."/>
        </authorList>
    </citation>
    <scope>NUCLEOTIDE SEQUENCE [LARGE SCALE GENOMIC DNA]</scope>
</reference>
<evidence type="ECO:0000256" key="2">
    <source>
        <dbReference type="ARBA" id="ARBA00022525"/>
    </source>
</evidence>
<dbReference type="GO" id="GO:0005201">
    <property type="term" value="F:extracellular matrix structural constituent"/>
    <property type="evidence" value="ECO:0007669"/>
    <property type="project" value="InterPro"/>
</dbReference>
<gene>
    <name evidence="5" type="ORF">GSTENG00015736001</name>
</gene>
<comment type="caution">
    <text evidence="5">The sequence shown here is derived from an EMBL/GenBank/DDBJ whole genome shotgun (WGS) entry which is preliminary data.</text>
</comment>
<dbReference type="KEGG" id="tng:GSTEN00015736G001"/>
<dbReference type="Gene3D" id="2.60.120.1000">
    <property type="match status" value="1"/>
</dbReference>
<accession>Q4SMJ2</accession>
<keyword evidence="2" id="KW-0964">Secreted</keyword>
<keyword evidence="3" id="KW-0176">Collagen</keyword>
<evidence type="ECO:0000259" key="4">
    <source>
        <dbReference type="PROSITE" id="PS51461"/>
    </source>
</evidence>
<comment type="subcellular location">
    <subcellularLocation>
        <location evidence="1">Secreted</location>
    </subcellularLocation>
</comment>
<protein>
    <submittedName>
        <fullName evidence="5">(spotted green pufferfish) hypothetical protein</fullName>
    </submittedName>
</protein>
<proteinExistence type="predicted"/>
<dbReference type="OrthoDB" id="8939548at2759"/>
<reference evidence="5" key="2">
    <citation type="submission" date="2004-02" db="EMBL/GenBank/DDBJ databases">
        <authorList>
            <consortium name="Genoscope"/>
            <consortium name="Whitehead Institute Centre for Genome Research"/>
        </authorList>
    </citation>
    <scope>NUCLEOTIDE SEQUENCE</scope>
</reference>
<dbReference type="InterPro" id="IPR000885">
    <property type="entry name" value="Fib_collagen_C"/>
</dbReference>
<dbReference type="SMART" id="SM00038">
    <property type="entry name" value="COLFI"/>
    <property type="match status" value="1"/>
</dbReference>
<sequence length="292" mass="32898">MQGDQAGHDGWMKEKEGQGMEEVFASLSSMKVEVEGLRNPLGTFHSPARTCKELWLLRPELPNGDYWIDPNQGCHRDSFKVFCNFTAQGETCLYPDKKFQSVKLAGWKGEKPGSWFSDFRKGKKFSYSGSEGVPVHVVQLTFLQLLSASAKQTFTYNCLNSAAWLHGTSRNYQLALRFRGANEEELTQENTQYISALYDGCQVRGVRVPPFAGQGFGPPINLPCVSLCRSHARDRRGRCWSLTPRCPTRSPYWTSPCPISATGTRNLVSRLARFATMVDRAGIYFTWSNLIK</sequence>